<proteinExistence type="predicted"/>
<dbReference type="PANTHER" id="PTHR44525:SF1">
    <property type="entry name" value="WD REPEAT-CONTAINING PROTEIN 27"/>
    <property type="match status" value="1"/>
</dbReference>
<dbReference type="PROSITE" id="PS50082">
    <property type="entry name" value="WD_REPEATS_2"/>
    <property type="match status" value="1"/>
</dbReference>
<dbReference type="InterPro" id="IPR001680">
    <property type="entry name" value="WD40_rpt"/>
</dbReference>
<name>A0A8X6I2K1_9ARAC</name>
<feature type="repeat" description="WD" evidence="3">
    <location>
        <begin position="330"/>
        <end position="371"/>
    </location>
</feature>
<dbReference type="SMART" id="SM00320">
    <property type="entry name" value="WD40"/>
    <property type="match status" value="5"/>
</dbReference>
<reference evidence="4" key="1">
    <citation type="submission" date="2020-08" db="EMBL/GenBank/DDBJ databases">
        <title>Multicomponent nature underlies the extraordinary mechanical properties of spider dragline silk.</title>
        <authorList>
            <person name="Kono N."/>
            <person name="Nakamura H."/>
            <person name="Mori M."/>
            <person name="Yoshida Y."/>
            <person name="Ohtoshi R."/>
            <person name="Malay A.D."/>
            <person name="Moran D.A.P."/>
            <person name="Tomita M."/>
            <person name="Numata K."/>
            <person name="Arakawa K."/>
        </authorList>
    </citation>
    <scope>NUCLEOTIDE SEQUENCE</scope>
</reference>
<dbReference type="InterPro" id="IPR036322">
    <property type="entry name" value="WD40_repeat_dom_sf"/>
</dbReference>
<dbReference type="OrthoDB" id="6429178at2759"/>
<dbReference type="EMBL" id="BMAV01023880">
    <property type="protein sequence ID" value="GFS28273.1"/>
    <property type="molecule type" value="Genomic_DNA"/>
</dbReference>
<keyword evidence="1 3" id="KW-0853">WD repeat</keyword>
<dbReference type="PANTHER" id="PTHR44525">
    <property type="entry name" value="WD REPEAT-CONTAINING PROTEIN 27"/>
    <property type="match status" value="1"/>
</dbReference>
<gene>
    <name evidence="4" type="primary">Wdr27</name>
    <name evidence="4" type="ORF">TNIN_452971</name>
</gene>
<organism evidence="4 5">
    <name type="scientific">Trichonephila inaurata madagascariensis</name>
    <dbReference type="NCBI Taxonomy" id="2747483"/>
    <lineage>
        <taxon>Eukaryota</taxon>
        <taxon>Metazoa</taxon>
        <taxon>Ecdysozoa</taxon>
        <taxon>Arthropoda</taxon>
        <taxon>Chelicerata</taxon>
        <taxon>Arachnida</taxon>
        <taxon>Araneae</taxon>
        <taxon>Araneomorphae</taxon>
        <taxon>Entelegynae</taxon>
        <taxon>Araneoidea</taxon>
        <taxon>Nephilidae</taxon>
        <taxon>Trichonephila</taxon>
        <taxon>Trichonephila inaurata</taxon>
    </lineage>
</organism>
<dbReference type="PROSITE" id="PS50294">
    <property type="entry name" value="WD_REPEATS_REGION"/>
    <property type="match status" value="1"/>
</dbReference>
<accession>A0A8X6I2K1</accession>
<dbReference type="Gene3D" id="2.130.10.10">
    <property type="entry name" value="YVTN repeat-like/Quinoprotein amine dehydrogenase"/>
    <property type="match status" value="2"/>
</dbReference>
<keyword evidence="2" id="KW-0677">Repeat</keyword>
<evidence type="ECO:0000256" key="1">
    <source>
        <dbReference type="ARBA" id="ARBA00022574"/>
    </source>
</evidence>
<dbReference type="Proteomes" id="UP000886998">
    <property type="component" value="Unassembled WGS sequence"/>
</dbReference>
<evidence type="ECO:0000256" key="3">
    <source>
        <dbReference type="PROSITE-ProRule" id="PRU00221"/>
    </source>
</evidence>
<evidence type="ECO:0000313" key="4">
    <source>
        <dbReference type="EMBL" id="GFS28273.1"/>
    </source>
</evidence>
<dbReference type="InterPro" id="IPR042411">
    <property type="entry name" value="WDR27"/>
</dbReference>
<evidence type="ECO:0000313" key="5">
    <source>
        <dbReference type="Proteomes" id="UP000886998"/>
    </source>
</evidence>
<evidence type="ECO:0000256" key="2">
    <source>
        <dbReference type="ARBA" id="ARBA00022737"/>
    </source>
</evidence>
<protein>
    <submittedName>
        <fullName evidence="4">WD repeat-containing protein 27</fullName>
    </submittedName>
</protein>
<dbReference type="InterPro" id="IPR015943">
    <property type="entry name" value="WD40/YVTN_repeat-like_dom_sf"/>
</dbReference>
<dbReference type="Pfam" id="PF00400">
    <property type="entry name" value="WD40"/>
    <property type="match status" value="2"/>
</dbReference>
<dbReference type="PROSITE" id="PS00678">
    <property type="entry name" value="WD_REPEATS_1"/>
    <property type="match status" value="1"/>
</dbReference>
<dbReference type="SUPFAM" id="SSF50978">
    <property type="entry name" value="WD40 repeat-like"/>
    <property type="match status" value="1"/>
</dbReference>
<dbReference type="AlphaFoldDB" id="A0A8X6I2K1"/>
<keyword evidence="5" id="KW-1185">Reference proteome</keyword>
<dbReference type="InterPro" id="IPR019775">
    <property type="entry name" value="WD40_repeat_CS"/>
</dbReference>
<sequence>MLSEAFHRLYCPTSMVTHLCICSDNYIAMPLNERGNIAVWNTKALSQKPSILTGHHKTVSALALSHQPTCHFLCSCSSDNIILWNLMQNGGQPTKGKVLHSHMEPPIYCSFGSNNSEIAVSFPTGIWVFDLKKNSWTRSVEGTCFTEFVFVKRDVLLGVEKNFLKTWHLESKEIEIKVSVFTDFSTALCVHKRNSIVIIGTACGHLNIYDRKYSLIRSIQIWKLLAQQIKCDSSGDGTFHDVKSDSFPIYSLQVFSYESFSNPDINIYEIHENLNFENLELLSTKESFDNPVLSSLQLTVDGEYMSCTSSKGLIDIFKVKKKHLQIFRSITAHKEKINEAKWSHSKQLLITAGSDKMAKIWDLEKQSPLLTIGVENDNLTTAKEKHKFVFEDAVQQVQFYYLDNFILAAAGNQLHLFEYAINVQKSGIKSYLNTSSLKLIKKIPLETKRITSLAAMNQFFSNILFGVNNIFKIN</sequence>
<comment type="caution">
    <text evidence="4">The sequence shown here is derived from an EMBL/GenBank/DDBJ whole genome shotgun (WGS) entry which is preliminary data.</text>
</comment>